<dbReference type="Proteomes" id="UP000799118">
    <property type="component" value="Unassembled WGS sequence"/>
</dbReference>
<dbReference type="OrthoDB" id="2880777at2759"/>
<dbReference type="EMBL" id="ML769506">
    <property type="protein sequence ID" value="KAE9396891.1"/>
    <property type="molecule type" value="Genomic_DNA"/>
</dbReference>
<evidence type="ECO:0000313" key="3">
    <source>
        <dbReference type="Proteomes" id="UP000799118"/>
    </source>
</evidence>
<feature type="compositionally biased region" description="Low complexity" evidence="1">
    <location>
        <begin position="1"/>
        <end position="17"/>
    </location>
</feature>
<proteinExistence type="predicted"/>
<name>A0A6A4HGX1_9AGAR</name>
<organism evidence="2 3">
    <name type="scientific">Gymnopus androsaceus JB14</name>
    <dbReference type="NCBI Taxonomy" id="1447944"/>
    <lineage>
        <taxon>Eukaryota</taxon>
        <taxon>Fungi</taxon>
        <taxon>Dikarya</taxon>
        <taxon>Basidiomycota</taxon>
        <taxon>Agaricomycotina</taxon>
        <taxon>Agaricomycetes</taxon>
        <taxon>Agaricomycetidae</taxon>
        <taxon>Agaricales</taxon>
        <taxon>Marasmiineae</taxon>
        <taxon>Omphalotaceae</taxon>
        <taxon>Gymnopus</taxon>
    </lineage>
</organism>
<accession>A0A6A4HGX1</accession>
<gene>
    <name evidence="2" type="ORF">BT96DRAFT_92548</name>
</gene>
<evidence type="ECO:0000256" key="1">
    <source>
        <dbReference type="SAM" id="MobiDB-lite"/>
    </source>
</evidence>
<reference evidence="2" key="1">
    <citation type="journal article" date="2019" name="Environ. Microbiol.">
        <title>Fungal ecological strategies reflected in gene transcription - a case study of two litter decomposers.</title>
        <authorList>
            <person name="Barbi F."/>
            <person name="Kohler A."/>
            <person name="Barry K."/>
            <person name="Baskaran P."/>
            <person name="Daum C."/>
            <person name="Fauchery L."/>
            <person name="Ihrmark K."/>
            <person name="Kuo A."/>
            <person name="LaButti K."/>
            <person name="Lipzen A."/>
            <person name="Morin E."/>
            <person name="Grigoriev I.V."/>
            <person name="Henrissat B."/>
            <person name="Lindahl B."/>
            <person name="Martin F."/>
        </authorList>
    </citation>
    <scope>NUCLEOTIDE SEQUENCE</scope>
    <source>
        <strain evidence="2">JB14</strain>
    </source>
</reference>
<feature type="region of interest" description="Disordered" evidence="1">
    <location>
        <begin position="101"/>
        <end position="184"/>
    </location>
</feature>
<feature type="compositionally biased region" description="Low complexity" evidence="1">
    <location>
        <begin position="139"/>
        <end position="154"/>
    </location>
</feature>
<evidence type="ECO:0000313" key="2">
    <source>
        <dbReference type="EMBL" id="KAE9396891.1"/>
    </source>
</evidence>
<dbReference type="AlphaFoldDB" id="A0A6A4HGX1"/>
<protein>
    <submittedName>
        <fullName evidence="2">Uncharacterized protein</fullName>
    </submittedName>
</protein>
<feature type="compositionally biased region" description="Basic residues" evidence="1">
    <location>
        <begin position="118"/>
        <end position="137"/>
    </location>
</feature>
<feature type="region of interest" description="Disordered" evidence="1">
    <location>
        <begin position="1"/>
        <end position="63"/>
    </location>
</feature>
<sequence length="281" mass="30665">MQSAPPSSSTTPKASQADSPLTSIPGPSTSGKLSTLNASASGRPLTGPALARKKRLEDDPLTSDLQTNSVLCLTCGQRVKLSDQTHYDTSHWYTHRQRCLKRAGQKDPAPSYSQRPKVAARAKPNKARPKPSRKPKRVTPPSSVSSLTSFGTPSLTSDNEEEIDVSGPEEIKSSSRPPSHPATALVNTSDLLTEQYFVRAHGLHIHLPPVPRDAPTNWRDWRWSDLHVAEFTGTGAYALAQNEPSTLIEKRGDDSVMYKAGEALPNWCDQDSARRGPYPDH</sequence>
<feature type="compositionally biased region" description="Polar residues" evidence="1">
    <location>
        <begin position="18"/>
        <end position="40"/>
    </location>
</feature>
<keyword evidence="3" id="KW-1185">Reference proteome</keyword>